<dbReference type="SUPFAM" id="SSF56112">
    <property type="entry name" value="Protein kinase-like (PK-like)"/>
    <property type="match status" value="1"/>
</dbReference>
<dbReference type="InterPro" id="IPR000719">
    <property type="entry name" value="Prot_kinase_dom"/>
</dbReference>
<dbReference type="eggNOG" id="COG0515">
    <property type="taxonomic scope" value="Bacteria"/>
</dbReference>
<keyword evidence="6" id="KW-0723">Serine/threonine-protein kinase</keyword>
<keyword evidence="3 6" id="KW-0418">Kinase</keyword>
<sequence length="476" mass="50221">MRHEELPPAIGKYRPLSHLATGGMGRVFLALDPQGRTVALKQLHPAIADDRKMRERLRREVAVMQRLRSPRIAELVDADLDADPPYIVTRYVQGRTLREVVQTDGPLRGEALLRTARGIAEALVAVHGAGHVHRDLKPSNVMMVDSDPVLIDFGIAQEQDATRLTRDGGVTGSVGYMAPEVLEGGPVGPAADVFAWGATVAYAATGRPVFGDGGMQAVALRTLQGAADLAGVPAEIRPLVTAALAVPAAARPDARTLLGALSSPDALASFSAAHPAVRAVGTATHPAPSQATDRRTLWTIVAGVAAALALTVPAVLITGYVKNRGSGGPAAPVIQSGFPRPTYTGQIANWAEGKKFADFLAGNVGRKVYIRSPLDESITLLDGLGKPYGSSGESSGDDTAAFFVFWTDCPEKLAPGEEPTNEKCTGYQVLIRKDRLNRAGVDWVRGAYWLTGNFEVTGGVMHQGIVGFALVPTEAA</sequence>
<dbReference type="PROSITE" id="PS50011">
    <property type="entry name" value="PROTEIN_KINASE_DOM"/>
    <property type="match status" value="1"/>
</dbReference>
<dbReference type="HOGENOM" id="CLU_573550_0_0_11"/>
<dbReference type="GO" id="GO:0005524">
    <property type="term" value="F:ATP binding"/>
    <property type="evidence" value="ECO:0007669"/>
    <property type="project" value="UniProtKB-KW"/>
</dbReference>
<evidence type="ECO:0000313" key="6">
    <source>
        <dbReference type="EMBL" id="ACY98123.1"/>
    </source>
</evidence>
<accession>D1A4V4</accession>
<dbReference type="Gene3D" id="3.30.200.20">
    <property type="entry name" value="Phosphorylase Kinase, domain 1"/>
    <property type="match status" value="1"/>
</dbReference>
<dbReference type="KEGG" id="tcu:Tcur_2563"/>
<dbReference type="PANTHER" id="PTHR43289:SF34">
    <property type="entry name" value="SERINE_THREONINE-PROTEIN KINASE YBDM-RELATED"/>
    <property type="match status" value="1"/>
</dbReference>
<dbReference type="Gene3D" id="1.10.510.10">
    <property type="entry name" value="Transferase(Phosphotransferase) domain 1"/>
    <property type="match status" value="1"/>
</dbReference>
<evidence type="ECO:0000256" key="1">
    <source>
        <dbReference type="ARBA" id="ARBA00022679"/>
    </source>
</evidence>
<proteinExistence type="predicted"/>
<dbReference type="PANTHER" id="PTHR43289">
    <property type="entry name" value="MITOGEN-ACTIVATED PROTEIN KINASE KINASE KINASE 20-RELATED"/>
    <property type="match status" value="1"/>
</dbReference>
<dbReference type="Pfam" id="PF00069">
    <property type="entry name" value="Pkinase"/>
    <property type="match status" value="1"/>
</dbReference>
<keyword evidence="7" id="KW-1185">Reference proteome</keyword>
<keyword evidence="4" id="KW-0067">ATP-binding</keyword>
<dbReference type="InterPro" id="IPR011009">
    <property type="entry name" value="Kinase-like_dom_sf"/>
</dbReference>
<evidence type="ECO:0000259" key="5">
    <source>
        <dbReference type="PROSITE" id="PS50011"/>
    </source>
</evidence>
<evidence type="ECO:0000256" key="2">
    <source>
        <dbReference type="ARBA" id="ARBA00022741"/>
    </source>
</evidence>
<evidence type="ECO:0000256" key="3">
    <source>
        <dbReference type="ARBA" id="ARBA00022777"/>
    </source>
</evidence>
<dbReference type="GO" id="GO:0004674">
    <property type="term" value="F:protein serine/threonine kinase activity"/>
    <property type="evidence" value="ECO:0007669"/>
    <property type="project" value="UniProtKB-KW"/>
</dbReference>
<evidence type="ECO:0000256" key="4">
    <source>
        <dbReference type="ARBA" id="ARBA00022840"/>
    </source>
</evidence>
<organism evidence="6 7">
    <name type="scientific">Thermomonospora curvata (strain ATCC 19995 / DSM 43183 / JCM 3096 / KCTC 9072 / NBRC 15933 / NCIMB 10081 / Henssen B9)</name>
    <dbReference type="NCBI Taxonomy" id="471852"/>
    <lineage>
        <taxon>Bacteria</taxon>
        <taxon>Bacillati</taxon>
        <taxon>Actinomycetota</taxon>
        <taxon>Actinomycetes</taxon>
        <taxon>Streptosporangiales</taxon>
        <taxon>Thermomonosporaceae</taxon>
        <taxon>Thermomonospora</taxon>
    </lineage>
</organism>
<reference evidence="6 7" key="1">
    <citation type="journal article" date="2011" name="Stand. Genomic Sci.">
        <title>Complete genome sequence of Thermomonospora curvata type strain (B9).</title>
        <authorList>
            <person name="Chertkov O."/>
            <person name="Sikorski J."/>
            <person name="Nolan M."/>
            <person name="Lapidus A."/>
            <person name="Lucas S."/>
            <person name="Del Rio T.G."/>
            <person name="Tice H."/>
            <person name="Cheng J.F."/>
            <person name="Goodwin L."/>
            <person name="Pitluck S."/>
            <person name="Liolios K."/>
            <person name="Ivanova N."/>
            <person name="Mavromatis K."/>
            <person name="Mikhailova N."/>
            <person name="Ovchinnikova G."/>
            <person name="Pati A."/>
            <person name="Chen A."/>
            <person name="Palaniappan K."/>
            <person name="Djao O.D."/>
            <person name="Land M."/>
            <person name="Hauser L."/>
            <person name="Chang Y.J."/>
            <person name="Jeffries C.D."/>
            <person name="Brettin T."/>
            <person name="Han C."/>
            <person name="Detter J.C."/>
            <person name="Rohde M."/>
            <person name="Goker M."/>
            <person name="Woyke T."/>
            <person name="Bristow J."/>
            <person name="Eisen J.A."/>
            <person name="Markowitz V."/>
            <person name="Hugenholtz P."/>
            <person name="Klenk H.P."/>
            <person name="Kyrpides N.C."/>
        </authorList>
    </citation>
    <scope>NUCLEOTIDE SEQUENCE [LARGE SCALE GENOMIC DNA]</scope>
    <source>
        <strain evidence="7">ATCC 19995 / DSM 43183 / JCM 3096 / KCTC 9072 / NBRC 15933 / NCIMB 10081 / Henssen B9</strain>
    </source>
</reference>
<name>D1A4V4_THECD</name>
<dbReference type="STRING" id="471852.Tcur_2563"/>
<dbReference type="RefSeq" id="WP_012852907.1">
    <property type="nucleotide sequence ID" value="NC_013510.1"/>
</dbReference>
<dbReference type="SMART" id="SM00220">
    <property type="entry name" value="S_TKc"/>
    <property type="match status" value="1"/>
</dbReference>
<protein>
    <submittedName>
        <fullName evidence="6">Serine/threonine protein kinase</fullName>
    </submittedName>
</protein>
<keyword evidence="1" id="KW-0808">Transferase</keyword>
<feature type="domain" description="Protein kinase" evidence="5">
    <location>
        <begin position="13"/>
        <end position="277"/>
    </location>
</feature>
<dbReference type="EMBL" id="CP001738">
    <property type="protein sequence ID" value="ACY98123.1"/>
    <property type="molecule type" value="Genomic_DNA"/>
</dbReference>
<dbReference type="CDD" id="cd14014">
    <property type="entry name" value="STKc_PknB_like"/>
    <property type="match status" value="1"/>
</dbReference>
<dbReference type="Proteomes" id="UP000001918">
    <property type="component" value="Chromosome"/>
</dbReference>
<keyword evidence="2" id="KW-0547">Nucleotide-binding</keyword>
<gene>
    <name evidence="6" type="ordered locus">Tcur_2563</name>
</gene>
<evidence type="ECO:0000313" key="7">
    <source>
        <dbReference type="Proteomes" id="UP000001918"/>
    </source>
</evidence>
<dbReference type="AlphaFoldDB" id="D1A4V4"/>